<evidence type="ECO:0000313" key="2">
    <source>
        <dbReference type="Proteomes" id="UP000254569"/>
    </source>
</evidence>
<keyword evidence="2" id="KW-1185">Reference proteome</keyword>
<proteinExistence type="predicted"/>
<reference evidence="1 2" key="1">
    <citation type="submission" date="2018-06" db="EMBL/GenBank/DDBJ databases">
        <authorList>
            <consortium name="Pathogen Informatics"/>
            <person name="Doyle S."/>
        </authorList>
    </citation>
    <scope>NUCLEOTIDE SEQUENCE [LARGE SCALE GENOMIC DNA]</scope>
    <source>
        <strain evidence="1 2">NCTC13296</strain>
    </source>
</reference>
<protein>
    <submittedName>
        <fullName evidence="1">Uncharacterized protein</fullName>
    </submittedName>
</protein>
<evidence type="ECO:0000313" key="1">
    <source>
        <dbReference type="EMBL" id="SUE15202.1"/>
    </source>
</evidence>
<dbReference type="Proteomes" id="UP000254569">
    <property type="component" value="Unassembled WGS sequence"/>
</dbReference>
<gene>
    <name evidence="1" type="ORF">NCTC13296_02059</name>
</gene>
<organism evidence="1 2">
    <name type="scientific">Rhodococcus gordoniae</name>
    <dbReference type="NCBI Taxonomy" id="223392"/>
    <lineage>
        <taxon>Bacteria</taxon>
        <taxon>Bacillati</taxon>
        <taxon>Actinomycetota</taxon>
        <taxon>Actinomycetes</taxon>
        <taxon>Mycobacteriales</taxon>
        <taxon>Nocardiaceae</taxon>
        <taxon>Rhodococcus</taxon>
    </lineage>
</organism>
<dbReference type="EMBL" id="UGVI01000001">
    <property type="protein sequence ID" value="SUE15202.1"/>
    <property type="molecule type" value="Genomic_DNA"/>
</dbReference>
<sequence length="36" mass="3573">MEIIELIGSALELLGGTELLGTLLDSGSALLGSAQS</sequence>
<accession>A0A379LZ95</accession>
<name>A0A379LZ95_9NOCA</name>
<dbReference type="AlphaFoldDB" id="A0A379LZ95"/>